<dbReference type="Gene3D" id="3.40.50.300">
    <property type="entry name" value="P-loop containing nucleotide triphosphate hydrolases"/>
    <property type="match status" value="1"/>
</dbReference>
<dbReference type="PANTHER" id="PTHR35372">
    <property type="entry name" value="ATP BINDING PROTEIN-RELATED"/>
    <property type="match status" value="1"/>
</dbReference>
<evidence type="ECO:0000259" key="5">
    <source>
        <dbReference type="PROSITE" id="PS51206"/>
    </source>
</evidence>
<keyword evidence="7" id="KW-1185">Reference proteome</keyword>
<reference evidence="6" key="1">
    <citation type="submission" date="2017-08" db="EMBL/GenBank/DDBJ databases">
        <authorList>
            <person name="Polle J.E."/>
            <person name="Barry K."/>
            <person name="Cushman J."/>
            <person name="Schmutz J."/>
            <person name="Tran D."/>
            <person name="Hathwaick L.T."/>
            <person name="Yim W.C."/>
            <person name="Jenkins J."/>
            <person name="Mckie-Krisberg Z.M."/>
            <person name="Prochnik S."/>
            <person name="Lindquist E."/>
            <person name="Dockter R.B."/>
            <person name="Adam C."/>
            <person name="Molina H."/>
            <person name="Bunkerborg J."/>
            <person name="Jin E."/>
            <person name="Buchheim M."/>
            <person name="Magnuson J."/>
        </authorList>
    </citation>
    <scope>NUCLEOTIDE SEQUENCE</scope>
    <source>
        <strain evidence="6">CCAP 19/18</strain>
    </source>
</reference>
<evidence type="ECO:0000313" key="7">
    <source>
        <dbReference type="Proteomes" id="UP000815325"/>
    </source>
</evidence>
<evidence type="ECO:0000256" key="4">
    <source>
        <dbReference type="SAM" id="MobiDB-lite"/>
    </source>
</evidence>
<dbReference type="PROSITE" id="PS51206">
    <property type="entry name" value="SF3_HELICASE_1"/>
    <property type="match status" value="1"/>
</dbReference>
<dbReference type="InterPro" id="IPR014819">
    <property type="entry name" value="PriCT_2"/>
</dbReference>
<proteinExistence type="predicted"/>
<dbReference type="EMBL" id="MU071267">
    <property type="protein sequence ID" value="KAF5826160.1"/>
    <property type="molecule type" value="Genomic_DNA"/>
</dbReference>
<dbReference type="PANTHER" id="PTHR35372:SF2">
    <property type="entry name" value="SF3 HELICASE DOMAIN-CONTAINING PROTEIN"/>
    <property type="match status" value="1"/>
</dbReference>
<dbReference type="InterPro" id="IPR014015">
    <property type="entry name" value="Helicase_SF3_DNA-vir"/>
</dbReference>
<comment type="caution">
    <text evidence="6">The sequence shown here is derived from an EMBL/GenBank/DDBJ whole genome shotgun (WGS) entry which is preliminary data.</text>
</comment>
<evidence type="ECO:0000256" key="2">
    <source>
        <dbReference type="ARBA" id="ARBA00022801"/>
    </source>
</evidence>
<feature type="compositionally biased region" description="Polar residues" evidence="4">
    <location>
        <begin position="42"/>
        <end position="51"/>
    </location>
</feature>
<keyword evidence="2" id="KW-0378">Hydrolase</keyword>
<evidence type="ECO:0000313" key="6">
    <source>
        <dbReference type="EMBL" id="KAF5826160.1"/>
    </source>
</evidence>
<dbReference type="InterPro" id="IPR015330">
    <property type="entry name" value="DNA_primase/pol_bifunc_N"/>
</dbReference>
<keyword evidence="1" id="KW-0547">Nucleotide-binding</keyword>
<dbReference type="Proteomes" id="UP000815325">
    <property type="component" value="Unassembled WGS sequence"/>
</dbReference>
<dbReference type="Gene3D" id="3.40.960.10">
    <property type="entry name" value="VSR Endonuclease"/>
    <property type="match status" value="1"/>
</dbReference>
<dbReference type="InterPro" id="IPR051620">
    <property type="entry name" value="ORF904-like_C"/>
</dbReference>
<dbReference type="Pfam" id="PF08706">
    <property type="entry name" value="D5_N"/>
    <property type="match status" value="1"/>
</dbReference>
<name>A0ABQ7FUT0_DUNSA</name>
<evidence type="ECO:0000256" key="1">
    <source>
        <dbReference type="ARBA" id="ARBA00022741"/>
    </source>
</evidence>
<dbReference type="SMART" id="SM00885">
    <property type="entry name" value="D5_N"/>
    <property type="match status" value="1"/>
</dbReference>
<organism evidence="6 7">
    <name type="scientific">Dunaliella salina</name>
    <name type="common">Green alga</name>
    <name type="synonym">Protococcus salinus</name>
    <dbReference type="NCBI Taxonomy" id="3046"/>
    <lineage>
        <taxon>Eukaryota</taxon>
        <taxon>Viridiplantae</taxon>
        <taxon>Chlorophyta</taxon>
        <taxon>core chlorophytes</taxon>
        <taxon>Chlorophyceae</taxon>
        <taxon>CS clade</taxon>
        <taxon>Chlamydomonadales</taxon>
        <taxon>Dunaliellaceae</taxon>
        <taxon>Dunaliella</taxon>
    </lineage>
</organism>
<feature type="region of interest" description="Disordered" evidence="4">
    <location>
        <begin position="1"/>
        <end position="61"/>
    </location>
</feature>
<accession>A0ABQ7FUT0</accession>
<dbReference type="InterPro" id="IPR014818">
    <property type="entry name" value="Phage/plasmid_primase_P4_C"/>
</dbReference>
<dbReference type="Pfam" id="PF09250">
    <property type="entry name" value="Prim-Pol"/>
    <property type="match status" value="1"/>
</dbReference>
<keyword evidence="3" id="KW-0067">ATP-binding</keyword>
<feature type="domain" description="SF3 helicase" evidence="5">
    <location>
        <begin position="523"/>
        <end position="689"/>
    </location>
</feature>
<dbReference type="Pfam" id="PF08707">
    <property type="entry name" value="PriCT_2"/>
    <property type="match status" value="1"/>
</dbReference>
<evidence type="ECO:0000256" key="3">
    <source>
        <dbReference type="ARBA" id="ARBA00022840"/>
    </source>
</evidence>
<gene>
    <name evidence="6" type="ORF">DUNSADRAFT_4490</name>
</gene>
<sequence>MHTRVYKNKPEEIYPKETAISKDNAQEPDHSLTFSPEAPISKASNYNNIQNDKGKNPAYSHKDKDTNTLWNEWEQCLAKGTRSFAKGLLIILRKEMIVIDIDDEEYAECIEEKFPQLSQTATQKTSKGKHYFFKRSSKCDEVKLFDSTRRLKDDSRNTLPIDIKTVCSTGTGGVISIFPSKNKIWMNNLYSTDVSYLPDDILDFILKHHEAYNSVSLVSRNRKCNQKSFSTNTAEVQALVDLLSPDRAENYDSWIKVGWCLHNIGQNLIDLWIEFSKRCPHKFKAGECEHIWSIYMRDDRLNIGSLHLWARQDSPYEYKHMFNLQLNHQLYFDIKYCRVSHNSIANIAYKILKNKYVCATSNGKLWYYFNDTLWEEDPDAMYVRKELSNSVKEQFHITISQVFSEQSVDDMQSNASNAKESKEIKDRLFTITMKLEDGTWKDRIVREMREFLFDKDFINNLDNNINLIAFNNGVWDLQRKLFRPSKPEDFVSISVGYDYIHQPNPEKQDLIKKYWELMHPVKDQRDYCIKTFARQLYGDSGNEHFHIHAGHQGTASNGKTKFFEILEAAMGDYVKVFPVEFLTAQKRPDPGRPMPEFANWKGRRILYCTEPNYTDVLNSGIMKAFTGAEKITYRFLFSNQIHSFRPQFKMHIMTNDAPKCDGSDEGIKRRIRKIDYMARFVEPKDAQEDKFMFAKDEGIIYSLIHDHGLKMEFLRLLLESYDPNYRFDPPEIVKVNSSVYLDENNSVAKFVHEFLEHGEQTDFVTLKEVRETYRKTDYCDPSRLNSLKKELEKQLKQPCFEQKKIKGKNITNVFIGIKIKQFDENEEDNNEVTQRQTSSLSEQKFYQELKSHVDCDILTNKRPLWLKNTHTGFPLELDLWIPSKDIAIEYDGPHHCEYPNWYHKNKEEFKSQLQRDQLKNELCEKNKVKLIRVQCIGDVEKEVKQALSFISSTSF</sequence>
<dbReference type="InterPro" id="IPR027417">
    <property type="entry name" value="P-loop_NTPase"/>
</dbReference>
<protein>
    <recommendedName>
        <fullName evidence="5">SF3 helicase domain-containing protein</fullName>
    </recommendedName>
</protein>
<feature type="compositionally biased region" description="Basic and acidic residues" evidence="4">
    <location>
        <begin position="52"/>
        <end position="61"/>
    </location>
</feature>